<evidence type="ECO:0000256" key="6">
    <source>
        <dbReference type="ARBA" id="ARBA00022989"/>
    </source>
</evidence>
<name>A0A9E2L5R5_9BACT</name>
<dbReference type="InterPro" id="IPR050222">
    <property type="entry name" value="MATE_MdtK"/>
</dbReference>
<dbReference type="GO" id="GO:0005886">
    <property type="term" value="C:plasma membrane"/>
    <property type="evidence" value="ECO:0007669"/>
    <property type="project" value="UniProtKB-SubCell"/>
</dbReference>
<evidence type="ECO:0000256" key="7">
    <source>
        <dbReference type="ARBA" id="ARBA00023065"/>
    </source>
</evidence>
<dbReference type="InterPro" id="IPR002528">
    <property type="entry name" value="MATE_fam"/>
</dbReference>
<evidence type="ECO:0000313" key="11">
    <source>
        <dbReference type="EMBL" id="MBU3853481.1"/>
    </source>
</evidence>
<dbReference type="Pfam" id="PF01554">
    <property type="entry name" value="MatE"/>
    <property type="match status" value="2"/>
</dbReference>
<feature type="transmembrane region" description="Helical" evidence="10">
    <location>
        <begin position="48"/>
        <end position="80"/>
    </location>
</feature>
<feature type="transmembrane region" description="Helical" evidence="10">
    <location>
        <begin position="321"/>
        <end position="340"/>
    </location>
</feature>
<evidence type="ECO:0000256" key="8">
    <source>
        <dbReference type="ARBA" id="ARBA00023136"/>
    </source>
</evidence>
<dbReference type="PIRSF" id="PIRSF006603">
    <property type="entry name" value="DinF"/>
    <property type="match status" value="1"/>
</dbReference>
<feature type="transmembrane region" description="Helical" evidence="10">
    <location>
        <begin position="163"/>
        <end position="186"/>
    </location>
</feature>
<dbReference type="NCBIfam" id="TIGR00797">
    <property type="entry name" value="matE"/>
    <property type="match status" value="1"/>
</dbReference>
<keyword evidence="4" id="KW-1003">Cell membrane</keyword>
<feature type="transmembrane region" description="Helical" evidence="10">
    <location>
        <begin position="130"/>
        <end position="151"/>
    </location>
</feature>
<feature type="transmembrane region" description="Helical" evidence="10">
    <location>
        <begin position="352"/>
        <end position="370"/>
    </location>
</feature>
<dbReference type="PANTHER" id="PTHR43298:SF2">
    <property type="entry name" value="FMN_FAD EXPORTER YEEO-RELATED"/>
    <property type="match status" value="1"/>
</dbReference>
<dbReference type="Proteomes" id="UP000823865">
    <property type="component" value="Unassembled WGS sequence"/>
</dbReference>
<accession>A0A9E2L5R5</accession>
<keyword evidence="5 10" id="KW-0812">Transmembrane</keyword>
<evidence type="ECO:0000256" key="5">
    <source>
        <dbReference type="ARBA" id="ARBA00022692"/>
    </source>
</evidence>
<dbReference type="InterPro" id="IPR048279">
    <property type="entry name" value="MdtK-like"/>
</dbReference>
<dbReference type="AlphaFoldDB" id="A0A9E2L5R5"/>
<dbReference type="GO" id="GO:0006811">
    <property type="term" value="P:monoatomic ion transport"/>
    <property type="evidence" value="ECO:0007669"/>
    <property type="project" value="UniProtKB-KW"/>
</dbReference>
<dbReference type="CDD" id="cd13131">
    <property type="entry name" value="MATE_NorM_like"/>
    <property type="match status" value="1"/>
</dbReference>
<dbReference type="GO" id="GO:0042910">
    <property type="term" value="F:xenobiotic transmembrane transporter activity"/>
    <property type="evidence" value="ECO:0007669"/>
    <property type="project" value="InterPro"/>
</dbReference>
<comment type="caution">
    <text evidence="11">The sequence shown here is derived from an EMBL/GenBank/DDBJ whole genome shotgun (WGS) entry which is preliminary data.</text>
</comment>
<evidence type="ECO:0000313" key="12">
    <source>
        <dbReference type="Proteomes" id="UP000823865"/>
    </source>
</evidence>
<evidence type="ECO:0000256" key="9">
    <source>
        <dbReference type="ARBA" id="ARBA00031636"/>
    </source>
</evidence>
<feature type="transmembrane region" description="Helical" evidence="10">
    <location>
        <begin position="245"/>
        <end position="270"/>
    </location>
</feature>
<feature type="transmembrane region" description="Helical" evidence="10">
    <location>
        <begin position="416"/>
        <end position="438"/>
    </location>
</feature>
<evidence type="ECO:0000256" key="4">
    <source>
        <dbReference type="ARBA" id="ARBA00022475"/>
    </source>
</evidence>
<evidence type="ECO:0000256" key="1">
    <source>
        <dbReference type="ARBA" id="ARBA00004651"/>
    </source>
</evidence>
<dbReference type="PANTHER" id="PTHR43298">
    <property type="entry name" value="MULTIDRUG RESISTANCE PROTEIN NORM-RELATED"/>
    <property type="match status" value="1"/>
</dbReference>
<comment type="subcellular location">
    <subcellularLocation>
        <location evidence="1">Cell membrane</location>
        <topology evidence="1">Multi-pass membrane protein</topology>
    </subcellularLocation>
</comment>
<evidence type="ECO:0000256" key="3">
    <source>
        <dbReference type="ARBA" id="ARBA00022449"/>
    </source>
</evidence>
<feature type="transmembrane region" description="Helical" evidence="10">
    <location>
        <begin position="391"/>
        <end position="410"/>
    </location>
</feature>
<protein>
    <recommendedName>
        <fullName evidence="9">Multidrug-efflux transporter</fullName>
    </recommendedName>
</protein>
<proteinExistence type="predicted"/>
<evidence type="ECO:0000256" key="10">
    <source>
        <dbReference type="SAM" id="Phobius"/>
    </source>
</evidence>
<keyword evidence="7" id="KW-0406">Ion transport</keyword>
<keyword evidence="3" id="KW-0050">Antiport</keyword>
<gene>
    <name evidence="11" type="ORF">H9789_06655</name>
</gene>
<feature type="transmembrane region" description="Helical" evidence="10">
    <location>
        <begin position="16"/>
        <end position="36"/>
    </location>
</feature>
<keyword evidence="2" id="KW-0813">Transport</keyword>
<keyword evidence="8 10" id="KW-0472">Membrane</keyword>
<evidence type="ECO:0000256" key="2">
    <source>
        <dbReference type="ARBA" id="ARBA00022448"/>
    </source>
</evidence>
<dbReference type="GO" id="GO:0015297">
    <property type="term" value="F:antiporter activity"/>
    <property type="evidence" value="ECO:0007669"/>
    <property type="project" value="UniProtKB-KW"/>
</dbReference>
<keyword evidence="6 10" id="KW-1133">Transmembrane helix</keyword>
<reference evidence="11" key="2">
    <citation type="submission" date="2021-04" db="EMBL/GenBank/DDBJ databases">
        <authorList>
            <person name="Gilroy R."/>
        </authorList>
    </citation>
    <scope>NUCLEOTIDE SEQUENCE</scope>
    <source>
        <strain evidence="11">G3-2149</strain>
    </source>
</reference>
<organism evidence="11 12">
    <name type="scientific">Candidatus Paraprevotella stercoravium</name>
    <dbReference type="NCBI Taxonomy" id="2838725"/>
    <lineage>
        <taxon>Bacteria</taxon>
        <taxon>Pseudomonadati</taxon>
        <taxon>Bacteroidota</taxon>
        <taxon>Bacteroidia</taxon>
        <taxon>Bacteroidales</taxon>
        <taxon>Prevotellaceae</taxon>
        <taxon>Paraprevotella</taxon>
    </lineage>
</organism>
<sequence length="448" mass="49823">MNHSSVLSYKTHIRSLIALGFPIIIGQIGTIVQGLADTIMTGQYSSQALAAAGFVNNVMTLVLIFAMGYSYGLTPVVGAYHARKEYQHIGQSLRCSLQTNAVLATIIFLLMGSLYFFLDRLGQPEELLPIIRPYYLVILLSLPFQILFNAYKQFFDGIGKTQIAMWIMIGANIFNIIGNWFLIYGWGPFPELGLLGAGISTCLSRIGMLLCMTFIFYRSTSFRIYQEGFRLREGNRELRKKLNRLGLPIGLQMGMECASFALCAVMQGWIGTSALAAHQIMTNVASVCYMIYYGIGASVAIRISHFTGLKDTGNVRRCAFAGYRMILFCGIVLSSMMVLCRHQISSFFTNDPAVSAIVMSLMVPFVLYQLGDGLQTNFANALRGIADVKPMMRYAFISYIVISLPLSYFLGIQFAWGPAGIWMAFPIALSVAGMLFYWRFNKKISKGI</sequence>
<reference evidence="11" key="1">
    <citation type="journal article" date="2021" name="PeerJ">
        <title>Extensive microbial diversity within the chicken gut microbiome revealed by metagenomics and culture.</title>
        <authorList>
            <person name="Gilroy R."/>
            <person name="Ravi A."/>
            <person name="Getino M."/>
            <person name="Pursley I."/>
            <person name="Horton D.L."/>
            <person name="Alikhan N.F."/>
            <person name="Baker D."/>
            <person name="Gharbi K."/>
            <person name="Hall N."/>
            <person name="Watson M."/>
            <person name="Adriaenssens E.M."/>
            <person name="Foster-Nyarko E."/>
            <person name="Jarju S."/>
            <person name="Secka A."/>
            <person name="Antonio M."/>
            <person name="Oren A."/>
            <person name="Chaudhuri R.R."/>
            <person name="La Ragione R."/>
            <person name="Hildebrand F."/>
            <person name="Pallen M.J."/>
        </authorList>
    </citation>
    <scope>NUCLEOTIDE SEQUENCE</scope>
    <source>
        <strain evidence="11">G3-2149</strain>
    </source>
</reference>
<feature type="transmembrane region" description="Helical" evidence="10">
    <location>
        <begin position="101"/>
        <end position="118"/>
    </location>
</feature>
<feature type="transmembrane region" description="Helical" evidence="10">
    <location>
        <begin position="192"/>
        <end position="217"/>
    </location>
</feature>
<dbReference type="EMBL" id="JAHLFU010000141">
    <property type="protein sequence ID" value="MBU3853481.1"/>
    <property type="molecule type" value="Genomic_DNA"/>
</dbReference>